<dbReference type="Pfam" id="PF07279">
    <property type="entry name" value="DUF1442"/>
    <property type="match status" value="1"/>
</dbReference>
<organism evidence="1 2">
    <name type="scientific">Flemingia macrophylla</name>
    <dbReference type="NCBI Taxonomy" id="520843"/>
    <lineage>
        <taxon>Eukaryota</taxon>
        <taxon>Viridiplantae</taxon>
        <taxon>Streptophyta</taxon>
        <taxon>Embryophyta</taxon>
        <taxon>Tracheophyta</taxon>
        <taxon>Spermatophyta</taxon>
        <taxon>Magnoliopsida</taxon>
        <taxon>eudicotyledons</taxon>
        <taxon>Gunneridae</taxon>
        <taxon>Pentapetalae</taxon>
        <taxon>rosids</taxon>
        <taxon>fabids</taxon>
        <taxon>Fabales</taxon>
        <taxon>Fabaceae</taxon>
        <taxon>Papilionoideae</taxon>
        <taxon>50 kb inversion clade</taxon>
        <taxon>NPAAA clade</taxon>
        <taxon>indigoferoid/millettioid clade</taxon>
        <taxon>Phaseoleae</taxon>
        <taxon>Flemingia</taxon>
    </lineage>
</organism>
<dbReference type="PANTHER" id="PTHR33593:SF2">
    <property type="entry name" value="ANKYRIN REPEAT_KH DOMAIN PROTEIN (DUF1442)"/>
    <property type="match status" value="1"/>
</dbReference>
<protein>
    <submittedName>
        <fullName evidence="1">Uncharacterized protein</fullName>
    </submittedName>
</protein>
<evidence type="ECO:0000313" key="2">
    <source>
        <dbReference type="Proteomes" id="UP001603857"/>
    </source>
</evidence>
<dbReference type="InterPro" id="IPR009902">
    <property type="entry name" value="DUF1442"/>
</dbReference>
<dbReference type="AlphaFoldDB" id="A0ABD1LFA3"/>
<keyword evidence="2" id="KW-1185">Reference proteome</keyword>
<reference evidence="1 2" key="1">
    <citation type="submission" date="2024-08" db="EMBL/GenBank/DDBJ databases">
        <title>Insights into the chromosomal genome structure of Flemingia macrophylla.</title>
        <authorList>
            <person name="Ding Y."/>
            <person name="Zhao Y."/>
            <person name="Bi W."/>
            <person name="Wu M."/>
            <person name="Zhao G."/>
            <person name="Gong Y."/>
            <person name="Li W."/>
            <person name="Zhang P."/>
        </authorList>
    </citation>
    <scope>NUCLEOTIDE SEQUENCE [LARGE SCALE GENOMIC DNA]</scope>
    <source>
        <strain evidence="1">DYQJB</strain>
        <tissue evidence="1">Leaf</tissue>
    </source>
</reference>
<dbReference type="Gene3D" id="3.40.50.150">
    <property type="entry name" value="Vaccinia Virus protein VP39"/>
    <property type="match status" value="1"/>
</dbReference>
<dbReference type="Proteomes" id="UP001603857">
    <property type="component" value="Unassembled WGS sequence"/>
</dbReference>
<dbReference type="EMBL" id="JBGMDY010000009">
    <property type="protein sequence ID" value="KAL2321635.1"/>
    <property type="molecule type" value="Genomic_DNA"/>
</dbReference>
<sequence length="208" mass="22341">MKLVWSPETASKAYIQTVKSCRESGVAELVSAMAAGWKAQLIVETWAEGGAMGTSVGLAVARGHTGGRHVCLLPDERSRAEYERRMAEEAGTVPEMVVGEAEEAMEGLGGVDFMVVDSSRHDFSRVLSLADLSGQGAVLICKNANSSAAFTWRSVVSRRLARSVFLPVGKGLHIAHVSAVGASVAKSKRWIKHLDQRSGELHVIRRCP</sequence>
<name>A0ABD1LFA3_9FABA</name>
<proteinExistence type="predicted"/>
<evidence type="ECO:0000313" key="1">
    <source>
        <dbReference type="EMBL" id="KAL2321635.1"/>
    </source>
</evidence>
<dbReference type="PANTHER" id="PTHR33593">
    <property type="entry name" value="DUF1442 FAMILY PROTEIN"/>
    <property type="match status" value="1"/>
</dbReference>
<dbReference type="InterPro" id="IPR029063">
    <property type="entry name" value="SAM-dependent_MTases_sf"/>
</dbReference>
<accession>A0ABD1LFA3</accession>
<gene>
    <name evidence="1" type="ORF">Fmac_026014</name>
</gene>
<comment type="caution">
    <text evidence="1">The sequence shown here is derived from an EMBL/GenBank/DDBJ whole genome shotgun (WGS) entry which is preliminary data.</text>
</comment>